<protein>
    <submittedName>
        <fullName evidence="1">N4-gp56 family major capsid protein</fullName>
    </submittedName>
</protein>
<evidence type="ECO:0000313" key="2">
    <source>
        <dbReference type="Proteomes" id="UP000233440"/>
    </source>
</evidence>
<gene>
    <name evidence="1" type="ORF">CWO92_06945</name>
</gene>
<comment type="caution">
    <text evidence="1">The sequence shown here is derived from an EMBL/GenBank/DDBJ whole genome shotgun (WGS) entry which is preliminary data.</text>
</comment>
<organism evidence="1 2">
    <name type="scientific">Heyndrickxia camelliae</name>
    <dbReference type="NCBI Taxonomy" id="1707093"/>
    <lineage>
        <taxon>Bacteria</taxon>
        <taxon>Bacillati</taxon>
        <taxon>Bacillota</taxon>
        <taxon>Bacilli</taxon>
        <taxon>Bacillales</taxon>
        <taxon>Bacillaceae</taxon>
        <taxon>Heyndrickxia</taxon>
    </lineage>
</organism>
<dbReference type="Proteomes" id="UP000233440">
    <property type="component" value="Unassembled WGS sequence"/>
</dbReference>
<proteinExistence type="predicted"/>
<dbReference type="EMBL" id="PIQO01000003">
    <property type="protein sequence ID" value="PKR86102.1"/>
    <property type="molecule type" value="Genomic_DNA"/>
</dbReference>
<dbReference type="OrthoDB" id="9770443at2"/>
<dbReference type="AlphaFoldDB" id="A0A2N3LN58"/>
<accession>A0A2N3LN58</accession>
<evidence type="ECO:0000313" key="1">
    <source>
        <dbReference type="EMBL" id="PKR86102.1"/>
    </source>
</evidence>
<sequence>MAVNLAAKYESKVDERFKLKSLTEVAVNHDYNWAGVDTINVYSIPTVGMNDYVKSGTNRYGTAAELDNSLQTMKLTRDRSFTFTIDRGNYQDTQMVMQAGKALARQIDEVIVPEIDKYRIATISAAAAANGNVEIGDVDKTNAYEAVLNGSEVLDENKAPQGGRLLYVTPGFYNLIKLDPSFIKSTEIAQKMLVNGQVGELDGMKVIKVPSSYFPANTPFIICHPIATVAANKLEDYKTHDNPPGINGWLVEGRKRYDAFVLNNKADALFVHQTTTTP</sequence>
<reference evidence="1 2" key="1">
    <citation type="submission" date="2017-11" db="EMBL/GenBank/DDBJ databases">
        <title>Bacillus camelliae sp. nov., isolated from pu'er tea.</title>
        <authorList>
            <person name="Niu L."/>
        </authorList>
    </citation>
    <scope>NUCLEOTIDE SEQUENCE [LARGE SCALE GENOMIC DNA]</scope>
    <source>
        <strain evidence="1 2">7578-1</strain>
    </source>
</reference>
<keyword evidence="2" id="KW-1185">Reference proteome</keyword>
<name>A0A2N3LN58_9BACI</name>